<feature type="transmembrane region" description="Helical" evidence="1">
    <location>
        <begin position="443"/>
        <end position="462"/>
    </location>
</feature>
<sequence length="471" mass="49425">MLRLLAMILCLLALLGAAGASAGEIDAFVDAQMERTPLPGVAWAVVDGDAITTGARGTLEAGGSAAVTEDTPFLLGSISKSFTALAVMQLVEAGKIDLDAPIARYLPEFANTPAGAITVRQLLGHTSGYSTLQGNSAPEESDAGADAIAHRAAWYADQSPAYPPGSRWAYSNANYLILGHLIEVVGSMPYPDYVTTKIFGPLGMEHSFVSGAGERHAMARGHTPWFGSMRPVAAQGATLASAPQGGIVSTAGDLASYLRMMMNGRDDILSAAGKARMLQPASDATPGYGLGWMLDNAEGSAYHTGTSPGFDTIAAMIPAKRRGVVVLTNGSSGMGFAESTDLRLGLVARALDLPQAQDNGATMRKANFLTLAAAPVIFLLAIIWAWWKRGALRAKRASRFGLFSLWFPLPAMIALAWVCVVLIPQLFGVSLSTLREYQPDMALLLLATAVLGLVWTVARLAIAYSGRPATG</sequence>
<organism evidence="4 5">
    <name type="scientific">Alteriqipengyuania abyssalis</name>
    <dbReference type="NCBI Taxonomy" id="2860200"/>
    <lineage>
        <taxon>Bacteria</taxon>
        <taxon>Pseudomonadati</taxon>
        <taxon>Pseudomonadota</taxon>
        <taxon>Alphaproteobacteria</taxon>
        <taxon>Sphingomonadales</taxon>
        <taxon>Erythrobacteraceae</taxon>
        <taxon>Alteriqipengyuania</taxon>
    </lineage>
</organism>
<dbReference type="Gene3D" id="3.40.710.10">
    <property type="entry name" value="DD-peptidase/beta-lactamase superfamily"/>
    <property type="match status" value="1"/>
</dbReference>
<dbReference type="PANTHER" id="PTHR46825">
    <property type="entry name" value="D-ALANYL-D-ALANINE-CARBOXYPEPTIDASE/ENDOPEPTIDASE AMPH"/>
    <property type="match status" value="1"/>
</dbReference>
<keyword evidence="1" id="KW-1133">Transmembrane helix</keyword>
<dbReference type="InterPro" id="IPR050491">
    <property type="entry name" value="AmpC-like"/>
</dbReference>
<feature type="transmembrane region" description="Helical" evidence="1">
    <location>
        <begin position="368"/>
        <end position="387"/>
    </location>
</feature>
<gene>
    <name evidence="4" type="ORF">KYN89_01255</name>
</gene>
<evidence type="ECO:0000259" key="3">
    <source>
        <dbReference type="Pfam" id="PF00144"/>
    </source>
</evidence>
<feature type="chain" id="PRO_5047252577" evidence="2">
    <location>
        <begin position="23"/>
        <end position="471"/>
    </location>
</feature>
<dbReference type="PANTHER" id="PTHR46825:SF9">
    <property type="entry name" value="BETA-LACTAMASE-RELATED DOMAIN-CONTAINING PROTEIN"/>
    <property type="match status" value="1"/>
</dbReference>
<evidence type="ECO:0000313" key="5">
    <source>
        <dbReference type="Proteomes" id="UP000759298"/>
    </source>
</evidence>
<keyword evidence="1" id="KW-0472">Membrane</keyword>
<keyword evidence="5" id="KW-1185">Reference proteome</keyword>
<proteinExistence type="predicted"/>
<dbReference type="InterPro" id="IPR012338">
    <property type="entry name" value="Beta-lactam/transpept-like"/>
</dbReference>
<name>A0ABS7P9D7_9SPHN</name>
<evidence type="ECO:0000313" key="4">
    <source>
        <dbReference type="EMBL" id="MBY8335664.1"/>
    </source>
</evidence>
<evidence type="ECO:0000256" key="2">
    <source>
        <dbReference type="SAM" id="SignalP"/>
    </source>
</evidence>
<comment type="caution">
    <text evidence="4">The sequence shown here is derived from an EMBL/GenBank/DDBJ whole genome shotgun (WGS) entry which is preliminary data.</text>
</comment>
<protein>
    <submittedName>
        <fullName evidence="4">Beta-lactamase family protein</fullName>
    </submittedName>
</protein>
<feature type="domain" description="Beta-lactamase-related" evidence="3">
    <location>
        <begin position="25"/>
        <end position="344"/>
    </location>
</feature>
<dbReference type="Proteomes" id="UP000759298">
    <property type="component" value="Unassembled WGS sequence"/>
</dbReference>
<feature type="signal peptide" evidence="2">
    <location>
        <begin position="1"/>
        <end position="22"/>
    </location>
</feature>
<evidence type="ECO:0000256" key="1">
    <source>
        <dbReference type="SAM" id="Phobius"/>
    </source>
</evidence>
<dbReference type="SUPFAM" id="SSF56601">
    <property type="entry name" value="beta-lactamase/transpeptidase-like"/>
    <property type="match status" value="1"/>
</dbReference>
<reference evidence="4 5" key="1">
    <citation type="submission" date="2021-07" db="EMBL/GenBank/DDBJ databases">
        <title>Alteriqipengyuania abyssalis NZ-12B nov, sp.nov isolated from deep sea sponge in pacific ocean.</title>
        <authorList>
            <person name="Tareen S."/>
            <person name="Wink J."/>
        </authorList>
    </citation>
    <scope>NUCLEOTIDE SEQUENCE [LARGE SCALE GENOMIC DNA]</scope>
    <source>
        <strain evidence="4 5">NZ-12B</strain>
    </source>
</reference>
<dbReference type="InterPro" id="IPR001466">
    <property type="entry name" value="Beta-lactam-related"/>
</dbReference>
<dbReference type="EMBL" id="JAHWXP010000001">
    <property type="protein sequence ID" value="MBY8335664.1"/>
    <property type="molecule type" value="Genomic_DNA"/>
</dbReference>
<accession>A0ABS7P9D7</accession>
<keyword evidence="2" id="KW-0732">Signal</keyword>
<dbReference type="Pfam" id="PF00144">
    <property type="entry name" value="Beta-lactamase"/>
    <property type="match status" value="1"/>
</dbReference>
<keyword evidence="1" id="KW-0812">Transmembrane</keyword>
<feature type="transmembrane region" description="Helical" evidence="1">
    <location>
        <begin position="399"/>
        <end position="423"/>
    </location>
</feature>